<dbReference type="GO" id="GO:0007076">
    <property type="term" value="P:mitotic chromosome condensation"/>
    <property type="evidence" value="ECO:0007669"/>
    <property type="project" value="InterPro"/>
</dbReference>
<proteinExistence type="predicted"/>
<organism evidence="1 2">
    <name type="scientific">Chiloscyllium punctatum</name>
    <name type="common">Brownbanded bambooshark</name>
    <name type="synonym">Hemiscyllium punctatum</name>
    <dbReference type="NCBI Taxonomy" id="137246"/>
    <lineage>
        <taxon>Eukaryota</taxon>
        <taxon>Metazoa</taxon>
        <taxon>Chordata</taxon>
        <taxon>Craniata</taxon>
        <taxon>Vertebrata</taxon>
        <taxon>Chondrichthyes</taxon>
        <taxon>Elasmobranchii</taxon>
        <taxon>Galeomorphii</taxon>
        <taxon>Galeoidea</taxon>
        <taxon>Orectolobiformes</taxon>
        <taxon>Hemiscylliidae</taxon>
        <taxon>Chiloscyllium</taxon>
    </lineage>
</organism>
<evidence type="ECO:0000313" key="2">
    <source>
        <dbReference type="Proteomes" id="UP000287033"/>
    </source>
</evidence>
<dbReference type="AlphaFoldDB" id="A0A401TLV3"/>
<keyword evidence="2" id="KW-1185">Reference proteome</keyword>
<dbReference type="GO" id="GO:0042393">
    <property type="term" value="F:histone binding"/>
    <property type="evidence" value="ECO:0007669"/>
    <property type="project" value="TreeGrafter"/>
</dbReference>
<dbReference type="GO" id="GO:0000796">
    <property type="term" value="C:condensin complex"/>
    <property type="evidence" value="ECO:0007669"/>
    <property type="project" value="TreeGrafter"/>
</dbReference>
<name>A0A401TLV3_CHIPU</name>
<dbReference type="InterPro" id="IPR026971">
    <property type="entry name" value="CND1/NCAPD3"/>
</dbReference>
<accession>A0A401TLV3</accession>
<dbReference type="PANTHER" id="PTHR14222:SF2">
    <property type="entry name" value="CONDENSIN COMPLEX SUBUNIT 1"/>
    <property type="match status" value="1"/>
</dbReference>
<sequence>SKPQVLVQQLTALLFDASVDTVKCLEQLVSDFVRDGEIEPAVIQFLWECLTERVECSAAERRAAVILLGMATR</sequence>
<evidence type="ECO:0000313" key="1">
    <source>
        <dbReference type="EMBL" id="GCC43614.1"/>
    </source>
</evidence>
<dbReference type="OrthoDB" id="436262at2759"/>
<reference evidence="1 2" key="1">
    <citation type="journal article" date="2018" name="Nat. Ecol. Evol.">
        <title>Shark genomes provide insights into elasmobranch evolution and the origin of vertebrates.</title>
        <authorList>
            <person name="Hara Y"/>
            <person name="Yamaguchi K"/>
            <person name="Onimaru K"/>
            <person name="Kadota M"/>
            <person name="Koyanagi M"/>
            <person name="Keeley SD"/>
            <person name="Tatsumi K"/>
            <person name="Tanaka K"/>
            <person name="Motone F"/>
            <person name="Kageyama Y"/>
            <person name="Nozu R"/>
            <person name="Adachi N"/>
            <person name="Nishimura O"/>
            <person name="Nakagawa R"/>
            <person name="Tanegashima C"/>
            <person name="Kiyatake I"/>
            <person name="Matsumoto R"/>
            <person name="Murakumo K"/>
            <person name="Nishida K"/>
            <person name="Terakita A"/>
            <person name="Kuratani S"/>
            <person name="Sato K"/>
            <person name="Hyodo S Kuraku.S."/>
        </authorList>
    </citation>
    <scope>NUCLEOTIDE SEQUENCE [LARGE SCALE GENOMIC DNA]</scope>
</reference>
<protein>
    <submittedName>
        <fullName evidence="1">Uncharacterized protein</fullName>
    </submittedName>
</protein>
<dbReference type="EMBL" id="BEZZ01118759">
    <property type="protein sequence ID" value="GCC43614.1"/>
    <property type="molecule type" value="Genomic_DNA"/>
</dbReference>
<dbReference type="GO" id="GO:0010032">
    <property type="term" value="P:meiotic chromosome condensation"/>
    <property type="evidence" value="ECO:0007669"/>
    <property type="project" value="TreeGrafter"/>
</dbReference>
<comment type="caution">
    <text evidence="1">The sequence shown here is derived from an EMBL/GenBank/DDBJ whole genome shotgun (WGS) entry which is preliminary data.</text>
</comment>
<gene>
    <name evidence="1" type="ORF">chiPu_0027959</name>
</gene>
<dbReference type="STRING" id="137246.A0A401TLV3"/>
<dbReference type="PANTHER" id="PTHR14222">
    <property type="entry name" value="CONDENSIN"/>
    <property type="match status" value="1"/>
</dbReference>
<dbReference type="GO" id="GO:0000779">
    <property type="term" value="C:condensed chromosome, centromeric region"/>
    <property type="evidence" value="ECO:0007669"/>
    <property type="project" value="TreeGrafter"/>
</dbReference>
<dbReference type="Proteomes" id="UP000287033">
    <property type="component" value="Unassembled WGS sequence"/>
</dbReference>
<feature type="non-terminal residue" evidence="1">
    <location>
        <position position="1"/>
    </location>
</feature>